<dbReference type="AlphaFoldDB" id="A0A813TXK6"/>
<sequence length="205" mass="23755">MPRQNECLSFSSNPLVSRIDYSEAQNILELTTTKQKQLRRERSQVLYKQVLLKRTYTLVCDLLDSDCSYSSSSSTNQTYKCSLSPLSTIDTNKRKLSSDDHEIQPIIKKSTSLMDKCYDIKNDNDVLQFLRELNSVKVTSSDDNEQNIPIIVFLVYVVVFNKAAMCLNKDYYYYQIRTNELFKRICQLAPLNTNIQKGKKKQKSS</sequence>
<name>A0A813TXK6_9BILA</name>
<dbReference type="EMBL" id="CAJNOL010000071">
    <property type="protein sequence ID" value="CAF0815419.1"/>
    <property type="molecule type" value="Genomic_DNA"/>
</dbReference>
<organism evidence="1 2">
    <name type="scientific">Rotaria sordida</name>
    <dbReference type="NCBI Taxonomy" id="392033"/>
    <lineage>
        <taxon>Eukaryota</taxon>
        <taxon>Metazoa</taxon>
        <taxon>Spiralia</taxon>
        <taxon>Gnathifera</taxon>
        <taxon>Rotifera</taxon>
        <taxon>Eurotatoria</taxon>
        <taxon>Bdelloidea</taxon>
        <taxon>Philodinida</taxon>
        <taxon>Philodinidae</taxon>
        <taxon>Rotaria</taxon>
    </lineage>
</organism>
<comment type="caution">
    <text evidence="1">The sequence shown here is derived from an EMBL/GenBank/DDBJ whole genome shotgun (WGS) entry which is preliminary data.</text>
</comment>
<evidence type="ECO:0000313" key="2">
    <source>
        <dbReference type="Proteomes" id="UP000663870"/>
    </source>
</evidence>
<dbReference type="Proteomes" id="UP000663870">
    <property type="component" value="Unassembled WGS sequence"/>
</dbReference>
<accession>A0A813TXK6</accession>
<protein>
    <submittedName>
        <fullName evidence="1">Uncharacterized protein</fullName>
    </submittedName>
</protein>
<keyword evidence="2" id="KW-1185">Reference proteome</keyword>
<gene>
    <name evidence="1" type="ORF">JXQ802_LOCUS4927</name>
</gene>
<evidence type="ECO:0000313" key="1">
    <source>
        <dbReference type="EMBL" id="CAF0815419.1"/>
    </source>
</evidence>
<proteinExistence type="predicted"/>
<reference evidence="1" key="1">
    <citation type="submission" date="2021-02" db="EMBL/GenBank/DDBJ databases">
        <authorList>
            <person name="Nowell W R."/>
        </authorList>
    </citation>
    <scope>NUCLEOTIDE SEQUENCE</scope>
</reference>